<comment type="similarity">
    <text evidence="6">Belongs to the ABC-4 integral membrane protein family.</text>
</comment>
<feature type="transmembrane region" description="Helical" evidence="7">
    <location>
        <begin position="710"/>
        <end position="734"/>
    </location>
</feature>
<reference evidence="11" key="1">
    <citation type="journal article" date="2019" name="Int. J. Syst. Evol. Microbiol.">
        <title>The Global Catalogue of Microorganisms (GCM) 10K type strain sequencing project: providing services to taxonomists for standard genome sequencing and annotation.</title>
        <authorList>
            <consortium name="The Broad Institute Genomics Platform"/>
            <consortium name="The Broad Institute Genome Sequencing Center for Infectious Disease"/>
            <person name="Wu L."/>
            <person name="Ma J."/>
        </authorList>
    </citation>
    <scope>NUCLEOTIDE SEQUENCE [LARGE SCALE GENOMIC DNA]</scope>
    <source>
        <strain evidence="11">CCUG 55608</strain>
    </source>
</reference>
<keyword evidence="5 7" id="KW-0472">Membrane</keyword>
<evidence type="ECO:0000256" key="5">
    <source>
        <dbReference type="ARBA" id="ARBA00023136"/>
    </source>
</evidence>
<feature type="domain" description="ABC3 transporter permease C-terminal" evidence="8">
    <location>
        <begin position="669"/>
        <end position="778"/>
    </location>
</feature>
<protein>
    <submittedName>
        <fullName evidence="10">ABC transporter permease</fullName>
    </submittedName>
</protein>
<dbReference type="PANTHER" id="PTHR30572:SF4">
    <property type="entry name" value="ABC TRANSPORTER PERMEASE YTRF"/>
    <property type="match status" value="1"/>
</dbReference>
<organism evidence="10 11">
    <name type="scientific">Larkinella insperata</name>
    <dbReference type="NCBI Taxonomy" id="332158"/>
    <lineage>
        <taxon>Bacteria</taxon>
        <taxon>Pseudomonadati</taxon>
        <taxon>Bacteroidota</taxon>
        <taxon>Cytophagia</taxon>
        <taxon>Cytophagales</taxon>
        <taxon>Spirosomataceae</taxon>
        <taxon>Larkinella</taxon>
    </lineage>
</organism>
<evidence type="ECO:0000256" key="1">
    <source>
        <dbReference type="ARBA" id="ARBA00004651"/>
    </source>
</evidence>
<feature type="transmembrane region" description="Helical" evidence="7">
    <location>
        <begin position="665"/>
        <end position="689"/>
    </location>
</feature>
<dbReference type="PANTHER" id="PTHR30572">
    <property type="entry name" value="MEMBRANE COMPONENT OF TRANSPORTER-RELATED"/>
    <property type="match status" value="1"/>
</dbReference>
<proteinExistence type="inferred from homology"/>
<feature type="domain" description="MacB-like periplasmic core" evidence="9">
    <location>
        <begin position="20"/>
        <end position="232"/>
    </location>
</feature>
<feature type="domain" description="MacB-like periplasmic core" evidence="9">
    <location>
        <begin position="481"/>
        <end position="634"/>
    </location>
</feature>
<evidence type="ECO:0000313" key="10">
    <source>
        <dbReference type="EMBL" id="MFD1141910.1"/>
    </source>
</evidence>
<evidence type="ECO:0000313" key="11">
    <source>
        <dbReference type="Proteomes" id="UP001597116"/>
    </source>
</evidence>
<sequence>MFHNYLVIAFRNLWKHKLFSFINVVGLASGIMVCLLALMQVKSTFEYDLFHPHPERTYRIITDVTGQNGNKQSFAMTPLPLGDLLPREYGFIEKSARIYFGLRGEVSGNGKTLYASGAFVDPTFFEMFGYKLSAGRPALEPNTVVLTSATAQKFFGAANPVGKTVLIRDQGHFTVTGVLAPAEKSHLNFEMLASMATRQTDAQLTNWNDTYSACTYILAKKGMTRQTLDQALPVVSARINRLLGTKSPIQYGFRAQAMSEITPDLEDLISITGAGATTIGSLLSFGVVALVILLLAGFNYVNLTLARSLSRAREVGVRKATGALRSQLIGQFLIESTVLALLALGLAYLLLMAVEPLPIVQRLTQNTRYDAALWLYFCLFALATGAVAGLVPARVLSAYQPMQVLRGQIGPRLFRGVGWRKALIVAQFSVTLTAAVFMLVMYRQFSYMGTGDYGFNRENILNIPLTGSAADVGKYRLLANGLSKQVGVERVGAVSESMGHYADDRRMRRERRGDAVPIQNFAVDHNFVPSMGLTVVAGQNLPESVSDSAGHFILINETAVKALQFGSPQQAVGQTLWLDSTDVQVAGVLKDFNFMSFKWTIMPLMVRYEPKRFRVLQVSVAGGAAETVVSRIEKLWKQINPREPLSYGWYQEELYEQHMHWDDQLFFYVLIGMALSIACLGLLGMVTYTTETRTKEVGIRKVMGATVMQIVVLLSKSFVSLLLIAGLIALPAGYSLGRLFLQEFAYHVSVGAETLAVCFGAMLLIGGLTIGFRTYRAALANPTDSLRNE</sequence>
<dbReference type="Proteomes" id="UP001597116">
    <property type="component" value="Unassembled WGS sequence"/>
</dbReference>
<dbReference type="InterPro" id="IPR025857">
    <property type="entry name" value="MacB_PCD"/>
</dbReference>
<evidence type="ECO:0000259" key="9">
    <source>
        <dbReference type="Pfam" id="PF12704"/>
    </source>
</evidence>
<feature type="domain" description="ABC3 transporter permease C-terminal" evidence="8">
    <location>
        <begin position="287"/>
        <end position="398"/>
    </location>
</feature>
<evidence type="ECO:0000256" key="3">
    <source>
        <dbReference type="ARBA" id="ARBA00022692"/>
    </source>
</evidence>
<dbReference type="InterPro" id="IPR050250">
    <property type="entry name" value="Macrolide_Exporter_MacB"/>
</dbReference>
<dbReference type="EMBL" id="JBHTLP010000008">
    <property type="protein sequence ID" value="MFD1141910.1"/>
    <property type="molecule type" value="Genomic_DNA"/>
</dbReference>
<feature type="transmembrane region" description="Helical" evidence="7">
    <location>
        <begin position="754"/>
        <end position="772"/>
    </location>
</feature>
<evidence type="ECO:0000256" key="2">
    <source>
        <dbReference type="ARBA" id="ARBA00022475"/>
    </source>
</evidence>
<keyword evidence="4 7" id="KW-1133">Transmembrane helix</keyword>
<dbReference type="InterPro" id="IPR003838">
    <property type="entry name" value="ABC3_permease_C"/>
</dbReference>
<feature type="transmembrane region" description="Helical" evidence="7">
    <location>
        <begin position="279"/>
        <end position="301"/>
    </location>
</feature>
<feature type="transmembrane region" description="Helical" evidence="7">
    <location>
        <begin position="422"/>
        <end position="442"/>
    </location>
</feature>
<accession>A0ABW3QEQ6</accession>
<gene>
    <name evidence="10" type="ORF">ACFQ4C_12355</name>
</gene>
<evidence type="ECO:0000256" key="7">
    <source>
        <dbReference type="SAM" id="Phobius"/>
    </source>
</evidence>
<feature type="transmembrane region" description="Helical" evidence="7">
    <location>
        <begin position="328"/>
        <end position="351"/>
    </location>
</feature>
<evidence type="ECO:0000259" key="8">
    <source>
        <dbReference type="Pfam" id="PF02687"/>
    </source>
</evidence>
<name>A0ABW3QEQ6_9BACT</name>
<comment type="subcellular location">
    <subcellularLocation>
        <location evidence="1">Cell membrane</location>
        <topology evidence="1">Multi-pass membrane protein</topology>
    </subcellularLocation>
</comment>
<dbReference type="RefSeq" id="WP_265992416.1">
    <property type="nucleotide sequence ID" value="NZ_CP110973.1"/>
</dbReference>
<keyword evidence="3 7" id="KW-0812">Transmembrane</keyword>
<dbReference type="Pfam" id="PF12704">
    <property type="entry name" value="MacB_PCD"/>
    <property type="match status" value="2"/>
</dbReference>
<dbReference type="Pfam" id="PF02687">
    <property type="entry name" value="FtsX"/>
    <property type="match status" value="2"/>
</dbReference>
<comment type="caution">
    <text evidence="10">The sequence shown here is derived from an EMBL/GenBank/DDBJ whole genome shotgun (WGS) entry which is preliminary data.</text>
</comment>
<evidence type="ECO:0000256" key="4">
    <source>
        <dbReference type="ARBA" id="ARBA00022989"/>
    </source>
</evidence>
<evidence type="ECO:0000256" key="6">
    <source>
        <dbReference type="ARBA" id="ARBA00038076"/>
    </source>
</evidence>
<feature type="transmembrane region" description="Helical" evidence="7">
    <location>
        <begin position="21"/>
        <end position="39"/>
    </location>
</feature>
<keyword evidence="2" id="KW-1003">Cell membrane</keyword>
<keyword evidence="11" id="KW-1185">Reference proteome</keyword>
<feature type="transmembrane region" description="Helical" evidence="7">
    <location>
        <begin position="371"/>
        <end position="396"/>
    </location>
</feature>